<evidence type="ECO:0000256" key="5">
    <source>
        <dbReference type="ARBA" id="ARBA00022598"/>
    </source>
</evidence>
<dbReference type="UniPathway" id="UPA00906">
    <property type="reaction ID" value="UER00895"/>
</dbReference>
<feature type="binding site" evidence="12 13">
    <location>
        <position position="291"/>
    </location>
    <ligand>
        <name>L-serine</name>
        <dbReference type="ChEBI" id="CHEBI:33384"/>
    </ligand>
</feature>
<dbReference type="NCBIfam" id="TIGR00414">
    <property type="entry name" value="serS"/>
    <property type="match status" value="1"/>
</dbReference>
<dbReference type="Proteomes" id="UP000242515">
    <property type="component" value="Unassembled WGS sequence"/>
</dbReference>
<dbReference type="GO" id="GO:0005524">
    <property type="term" value="F:ATP binding"/>
    <property type="evidence" value="ECO:0007669"/>
    <property type="project" value="UniProtKB-UniRule"/>
</dbReference>
<evidence type="ECO:0000256" key="6">
    <source>
        <dbReference type="ARBA" id="ARBA00022741"/>
    </source>
</evidence>
<feature type="binding site" evidence="13">
    <location>
        <position position="237"/>
    </location>
    <ligand>
        <name>L-serine</name>
        <dbReference type="ChEBI" id="CHEBI:33384"/>
    </ligand>
</feature>
<evidence type="ECO:0000256" key="3">
    <source>
        <dbReference type="ARBA" id="ARBA00010728"/>
    </source>
</evidence>
<dbReference type="GO" id="GO:0005737">
    <property type="term" value="C:cytoplasm"/>
    <property type="evidence" value="ECO:0007669"/>
    <property type="project" value="UniProtKB-SubCell"/>
</dbReference>
<dbReference type="RefSeq" id="WP_092674631.1">
    <property type="nucleotide sequence ID" value="NZ_FOGC01000004.1"/>
</dbReference>
<feature type="binding site" evidence="12">
    <location>
        <position position="391"/>
    </location>
    <ligand>
        <name>L-serine</name>
        <dbReference type="ChEBI" id="CHEBI:33384"/>
    </ligand>
</feature>
<evidence type="ECO:0000256" key="4">
    <source>
        <dbReference type="ARBA" id="ARBA00022490"/>
    </source>
</evidence>
<dbReference type="PANTHER" id="PTHR43697:SF1">
    <property type="entry name" value="SERINE--TRNA LIGASE"/>
    <property type="match status" value="1"/>
</dbReference>
<evidence type="ECO:0000256" key="12">
    <source>
        <dbReference type="HAMAP-Rule" id="MF_00176"/>
    </source>
</evidence>
<evidence type="ECO:0000256" key="11">
    <source>
        <dbReference type="ARBA" id="ARBA00048823"/>
    </source>
</evidence>
<feature type="coiled-coil region" evidence="15">
    <location>
        <begin position="30"/>
        <end position="102"/>
    </location>
</feature>
<comment type="subcellular location">
    <subcellularLocation>
        <location evidence="1 12">Cytoplasm</location>
    </subcellularLocation>
</comment>
<comment type="domain">
    <text evidence="12">Consists of two distinct domains, a catalytic core and a N-terminal extension that is involved in tRNA binding.</text>
</comment>
<dbReference type="PANTHER" id="PTHR43697">
    <property type="entry name" value="SERYL-TRNA SYNTHETASE"/>
    <property type="match status" value="1"/>
</dbReference>
<evidence type="ECO:0000259" key="16">
    <source>
        <dbReference type="PROSITE" id="PS50862"/>
    </source>
</evidence>
<evidence type="ECO:0000256" key="2">
    <source>
        <dbReference type="ARBA" id="ARBA00005045"/>
    </source>
</evidence>
<dbReference type="PIRSF" id="PIRSF001529">
    <property type="entry name" value="Ser-tRNA-synth_IIa"/>
    <property type="match status" value="1"/>
</dbReference>
<dbReference type="InterPro" id="IPR015866">
    <property type="entry name" value="Ser-tRNA-synth_1_N"/>
</dbReference>
<comment type="catalytic activity">
    <reaction evidence="10 12">
        <text>tRNA(Sec) + L-serine + ATP = L-seryl-tRNA(Sec) + AMP + diphosphate + H(+)</text>
        <dbReference type="Rhea" id="RHEA:42580"/>
        <dbReference type="Rhea" id="RHEA-COMP:9742"/>
        <dbReference type="Rhea" id="RHEA-COMP:10128"/>
        <dbReference type="ChEBI" id="CHEBI:15378"/>
        <dbReference type="ChEBI" id="CHEBI:30616"/>
        <dbReference type="ChEBI" id="CHEBI:33019"/>
        <dbReference type="ChEBI" id="CHEBI:33384"/>
        <dbReference type="ChEBI" id="CHEBI:78442"/>
        <dbReference type="ChEBI" id="CHEBI:78533"/>
        <dbReference type="ChEBI" id="CHEBI:456215"/>
        <dbReference type="EC" id="6.1.1.11"/>
    </reaction>
</comment>
<dbReference type="SUPFAM" id="SSF55681">
    <property type="entry name" value="Class II aaRS and biotin synthetases"/>
    <property type="match status" value="1"/>
</dbReference>
<feature type="binding site" evidence="12 14">
    <location>
        <begin position="355"/>
        <end position="358"/>
    </location>
    <ligand>
        <name>ATP</name>
        <dbReference type="ChEBI" id="CHEBI:30616"/>
    </ligand>
</feature>
<sequence length="430" mass="48359">MLDPNLLRNEPDAVAEKLARRGFTLDVETLRALEERRKVLQVETETLQAERNARSKSIGQAKARGEDIEPLRQEVNRLGEKLDQAKADLDTLLNDIRQLALTLPNIPDDVVPDGKDDTENLEVLRWGTPKQYDFAVKDHVDLGELSGGIDFASAVKLTGSRFVVLKGQIAKMHRALAQFMLDLHTEQHDYTELYVPYLVNHDSLFGTGQLPKFGNDLFHTRPLDEEAGNSQYALIPTAEVPVTNLVRDEIIDEDALPLKYTAHTPCFRSEAGSYGRDTRGLIRMHQFDKVEMVQVVAPEQSMEALESLTGHAEKVLQLLELPYRKVLLCTGDIGFSACKTYDLEVWLPAQETYREISSCSNMGDFQARRMQARCRSKSDRKTRLVHTLNGSGLAVGRTLVAVLENYQLADGRIQVPEVLKPYMKGLEFIG</sequence>
<keyword evidence="8 12" id="KW-0648">Protein biosynthesis</keyword>
<dbReference type="PROSITE" id="PS50862">
    <property type="entry name" value="AA_TRNA_LIGASE_II"/>
    <property type="match status" value="1"/>
</dbReference>
<feature type="binding site" evidence="12 14">
    <location>
        <begin position="268"/>
        <end position="270"/>
    </location>
    <ligand>
        <name>ATP</name>
        <dbReference type="ChEBI" id="CHEBI:30616"/>
    </ligand>
</feature>
<feature type="domain" description="Aminoacyl-transfer RNA synthetases class-II family profile" evidence="16">
    <location>
        <begin position="171"/>
        <end position="416"/>
    </location>
</feature>
<proteinExistence type="inferred from homology"/>
<comment type="pathway">
    <text evidence="2 12">Aminoacyl-tRNA biosynthesis; selenocysteinyl-tRNA(Sec) biosynthesis; L-seryl-tRNA(Sec) from L-serine and tRNA(Sec): step 1/1.</text>
</comment>
<dbReference type="EC" id="6.1.1.11" evidence="12"/>
<dbReference type="InterPro" id="IPR042103">
    <property type="entry name" value="SerRS_1_N_sf"/>
</dbReference>
<dbReference type="PRINTS" id="PR00981">
    <property type="entry name" value="TRNASYNTHSER"/>
</dbReference>
<evidence type="ECO:0000256" key="8">
    <source>
        <dbReference type="ARBA" id="ARBA00022917"/>
    </source>
</evidence>
<dbReference type="InterPro" id="IPR033729">
    <property type="entry name" value="SerRS_core"/>
</dbReference>
<dbReference type="InterPro" id="IPR002317">
    <property type="entry name" value="Ser-tRNA-ligase_type_1"/>
</dbReference>
<dbReference type="SUPFAM" id="SSF46589">
    <property type="entry name" value="tRNA-binding arm"/>
    <property type="match status" value="1"/>
</dbReference>
<dbReference type="FunFam" id="3.30.930.10:FF:000018">
    <property type="entry name" value="Serine--tRNA ligase"/>
    <property type="match status" value="1"/>
</dbReference>
<dbReference type="Gene3D" id="1.10.287.40">
    <property type="entry name" value="Serine-tRNA synthetase, tRNA binding domain"/>
    <property type="match status" value="1"/>
</dbReference>
<evidence type="ECO:0000313" key="17">
    <source>
        <dbReference type="EMBL" id="SEQ59906.1"/>
    </source>
</evidence>
<dbReference type="FunFam" id="1.10.287.40:FF:000001">
    <property type="entry name" value="Serine--tRNA ligase"/>
    <property type="match status" value="1"/>
</dbReference>
<evidence type="ECO:0000256" key="1">
    <source>
        <dbReference type="ARBA" id="ARBA00004496"/>
    </source>
</evidence>
<protein>
    <recommendedName>
        <fullName evidence="12">Serine--tRNA ligase</fullName>
        <ecNumber evidence="12">6.1.1.11</ecNumber>
    </recommendedName>
    <alternativeName>
        <fullName evidence="12">Seryl-tRNA synthetase</fullName>
        <shortName evidence="12">SerRS</shortName>
    </alternativeName>
    <alternativeName>
        <fullName evidence="12">Seryl-tRNA(Ser/Sec) synthetase</fullName>
    </alternativeName>
</protein>
<keyword evidence="4 12" id="KW-0963">Cytoplasm</keyword>
<evidence type="ECO:0000313" key="18">
    <source>
        <dbReference type="Proteomes" id="UP000242515"/>
    </source>
</evidence>
<dbReference type="Pfam" id="PF00587">
    <property type="entry name" value="tRNA-synt_2b"/>
    <property type="match status" value="1"/>
</dbReference>
<dbReference type="InterPro" id="IPR002314">
    <property type="entry name" value="aa-tRNA-synt_IIb"/>
</dbReference>
<dbReference type="OrthoDB" id="9804647at2"/>
<dbReference type="GO" id="GO:0006434">
    <property type="term" value="P:seryl-tRNA aminoacylation"/>
    <property type="evidence" value="ECO:0007669"/>
    <property type="project" value="UniProtKB-UniRule"/>
</dbReference>
<comment type="caution">
    <text evidence="12">Lacks conserved residue(s) required for the propagation of feature annotation.</text>
</comment>
<keyword evidence="6 12" id="KW-0547">Nucleotide-binding</keyword>
<keyword evidence="7 12" id="KW-0067">ATP-binding</keyword>
<evidence type="ECO:0000256" key="7">
    <source>
        <dbReference type="ARBA" id="ARBA00022840"/>
    </source>
</evidence>
<reference evidence="18" key="1">
    <citation type="submission" date="2016-10" db="EMBL/GenBank/DDBJ databases">
        <authorList>
            <person name="Varghese N."/>
            <person name="Submissions S."/>
        </authorList>
    </citation>
    <scope>NUCLEOTIDE SEQUENCE [LARGE SCALE GENOMIC DNA]</scope>
    <source>
        <strain evidence="18">8N4</strain>
    </source>
</reference>
<keyword evidence="5 12" id="KW-0436">Ligase</keyword>
<evidence type="ECO:0000256" key="9">
    <source>
        <dbReference type="ARBA" id="ARBA00023146"/>
    </source>
</evidence>
<evidence type="ECO:0000256" key="14">
    <source>
        <dbReference type="PIRSR" id="PIRSR001529-2"/>
    </source>
</evidence>
<evidence type="ECO:0000256" key="15">
    <source>
        <dbReference type="SAM" id="Coils"/>
    </source>
</evidence>
<comment type="subunit">
    <text evidence="12">Homodimer. The tRNA molecule binds across the dimer.</text>
</comment>
<dbReference type="InterPro" id="IPR045864">
    <property type="entry name" value="aa-tRNA-synth_II/BPL/LPL"/>
</dbReference>
<comment type="similarity">
    <text evidence="3 12">Belongs to the class-II aminoacyl-tRNA synthetase family. Type-1 seryl-tRNA synthetase subfamily.</text>
</comment>
<dbReference type="EMBL" id="FOGC01000004">
    <property type="protein sequence ID" value="SEQ59906.1"/>
    <property type="molecule type" value="Genomic_DNA"/>
</dbReference>
<dbReference type="Pfam" id="PF02403">
    <property type="entry name" value="Seryl_tRNA_N"/>
    <property type="match status" value="1"/>
</dbReference>
<keyword evidence="15" id="KW-0175">Coiled coil</keyword>
<dbReference type="GO" id="GO:0016260">
    <property type="term" value="P:selenocysteine biosynthetic process"/>
    <property type="evidence" value="ECO:0007669"/>
    <property type="project" value="UniProtKB-UniRule"/>
</dbReference>
<dbReference type="Gene3D" id="3.30.930.10">
    <property type="entry name" value="Bira Bifunctional Protein, Domain 2"/>
    <property type="match status" value="1"/>
</dbReference>
<dbReference type="InterPro" id="IPR010978">
    <property type="entry name" value="tRNA-bd_arm"/>
</dbReference>
<keyword evidence="9 12" id="KW-0030">Aminoacyl-tRNA synthetase</keyword>
<organism evidence="17 18">
    <name type="scientific">Rosenbergiella nectarea</name>
    <dbReference type="NCBI Taxonomy" id="988801"/>
    <lineage>
        <taxon>Bacteria</taxon>
        <taxon>Pseudomonadati</taxon>
        <taxon>Pseudomonadota</taxon>
        <taxon>Gammaproteobacteria</taxon>
        <taxon>Enterobacterales</taxon>
        <taxon>Erwiniaceae</taxon>
        <taxon>Rosenbergiella</taxon>
    </lineage>
</organism>
<dbReference type="GO" id="GO:0004828">
    <property type="term" value="F:serine-tRNA ligase activity"/>
    <property type="evidence" value="ECO:0007669"/>
    <property type="project" value="UniProtKB-UniRule"/>
</dbReference>
<name>A0A1H9HCB0_9GAMM</name>
<feature type="binding site" evidence="13">
    <location>
        <position position="268"/>
    </location>
    <ligand>
        <name>L-serine</name>
        <dbReference type="ChEBI" id="CHEBI:33384"/>
    </ligand>
</feature>
<gene>
    <name evidence="12" type="primary">serS</name>
    <name evidence="17" type="ORF">SAMN05216522_104164</name>
</gene>
<evidence type="ECO:0000256" key="10">
    <source>
        <dbReference type="ARBA" id="ARBA00047929"/>
    </source>
</evidence>
<dbReference type="AlphaFoldDB" id="A0A1H9HCB0"/>
<dbReference type="InterPro" id="IPR006195">
    <property type="entry name" value="aa-tRNA-synth_II"/>
</dbReference>
<accession>A0A1H9HCB0</accession>
<feature type="binding site" evidence="12">
    <location>
        <begin position="237"/>
        <end position="239"/>
    </location>
    <ligand>
        <name>L-serine</name>
        <dbReference type="ChEBI" id="CHEBI:33384"/>
    </ligand>
</feature>
<dbReference type="CDD" id="cd00770">
    <property type="entry name" value="SerRS_core"/>
    <property type="match status" value="1"/>
</dbReference>
<keyword evidence="18" id="KW-1185">Reference proteome</keyword>
<evidence type="ECO:0000256" key="13">
    <source>
        <dbReference type="PIRSR" id="PIRSR001529-1"/>
    </source>
</evidence>
<feature type="binding site" evidence="13">
    <location>
        <position position="389"/>
    </location>
    <ligand>
        <name>L-serine</name>
        <dbReference type="ChEBI" id="CHEBI:33384"/>
    </ligand>
</feature>
<dbReference type="STRING" id="988801.SAMN05216522_104164"/>
<dbReference type="HAMAP" id="MF_00176">
    <property type="entry name" value="Ser_tRNA_synth_type1"/>
    <property type="match status" value="1"/>
</dbReference>
<comment type="catalytic activity">
    <reaction evidence="11 12">
        <text>tRNA(Ser) + L-serine + ATP = L-seryl-tRNA(Ser) + AMP + diphosphate + H(+)</text>
        <dbReference type="Rhea" id="RHEA:12292"/>
        <dbReference type="Rhea" id="RHEA-COMP:9669"/>
        <dbReference type="Rhea" id="RHEA-COMP:9703"/>
        <dbReference type="ChEBI" id="CHEBI:15378"/>
        <dbReference type="ChEBI" id="CHEBI:30616"/>
        <dbReference type="ChEBI" id="CHEBI:33019"/>
        <dbReference type="ChEBI" id="CHEBI:33384"/>
        <dbReference type="ChEBI" id="CHEBI:78442"/>
        <dbReference type="ChEBI" id="CHEBI:78533"/>
        <dbReference type="ChEBI" id="CHEBI:456215"/>
        <dbReference type="EC" id="6.1.1.11"/>
    </reaction>
</comment>
<comment type="function">
    <text evidence="12">Catalyzes the attachment of serine to tRNA(Ser). Is also able to aminoacylate tRNA(Sec) with serine, to form the misacylated tRNA L-seryl-tRNA(Sec), which will be further converted into selenocysteinyl-tRNA(Sec).</text>
</comment>